<dbReference type="InterPro" id="IPR036390">
    <property type="entry name" value="WH_DNA-bd_sf"/>
</dbReference>
<dbReference type="Proteomes" id="UP000634011">
    <property type="component" value="Unassembled WGS sequence"/>
</dbReference>
<gene>
    <name evidence="2" type="ORF">H8K32_13855</name>
</gene>
<dbReference type="EMBL" id="JACOFV010000013">
    <property type="protein sequence ID" value="MBC3863190.1"/>
    <property type="molecule type" value="Genomic_DNA"/>
</dbReference>
<evidence type="ECO:0000313" key="3">
    <source>
        <dbReference type="Proteomes" id="UP000634011"/>
    </source>
</evidence>
<accession>A0A923KLM4</accession>
<dbReference type="AlphaFoldDB" id="A0A923KLM4"/>
<dbReference type="InterPro" id="IPR018541">
    <property type="entry name" value="Ftsk_gamma"/>
</dbReference>
<dbReference type="Gene3D" id="1.10.10.10">
    <property type="entry name" value="Winged helix-like DNA-binding domain superfamily/Winged helix DNA-binding domain"/>
    <property type="match status" value="1"/>
</dbReference>
<dbReference type="Pfam" id="PF09397">
    <property type="entry name" value="FtsK_gamma"/>
    <property type="match status" value="1"/>
</dbReference>
<comment type="caution">
    <text evidence="2">The sequence shown here is derived from an EMBL/GenBank/DDBJ whole genome shotgun (WGS) entry which is preliminary data.</text>
</comment>
<evidence type="ECO:0000259" key="1">
    <source>
        <dbReference type="Pfam" id="PF09397"/>
    </source>
</evidence>
<feature type="domain" description="FtsK gamma" evidence="1">
    <location>
        <begin position="4"/>
        <end position="47"/>
    </location>
</feature>
<keyword evidence="3" id="KW-1185">Reference proteome</keyword>
<name>A0A923KLM4_9BURK</name>
<sequence>MMLIEKALYICRENPNDISISFLQRRLILGYSVALKLMDGLIENGWIIKDIDESQIRYRLR</sequence>
<organism evidence="2 3">
    <name type="scientific">Undibacterium jejuense</name>
    <dbReference type="NCBI Taxonomy" id="1344949"/>
    <lineage>
        <taxon>Bacteria</taxon>
        <taxon>Pseudomonadati</taxon>
        <taxon>Pseudomonadota</taxon>
        <taxon>Betaproteobacteria</taxon>
        <taxon>Burkholderiales</taxon>
        <taxon>Oxalobacteraceae</taxon>
        <taxon>Undibacterium</taxon>
    </lineage>
</organism>
<dbReference type="SUPFAM" id="SSF46785">
    <property type="entry name" value="Winged helix' DNA-binding domain"/>
    <property type="match status" value="1"/>
</dbReference>
<evidence type="ECO:0000313" key="2">
    <source>
        <dbReference type="EMBL" id="MBC3863190.1"/>
    </source>
</evidence>
<reference evidence="2" key="1">
    <citation type="submission" date="2020-08" db="EMBL/GenBank/DDBJ databases">
        <title>Novel species isolated from subtropical streams in China.</title>
        <authorList>
            <person name="Lu H."/>
        </authorList>
    </citation>
    <scope>NUCLEOTIDE SEQUENCE</scope>
    <source>
        <strain evidence="2">KACC 12607</strain>
    </source>
</reference>
<proteinExistence type="predicted"/>
<protein>
    <recommendedName>
        <fullName evidence="1">FtsK gamma domain-containing protein</fullName>
    </recommendedName>
</protein>
<dbReference type="InterPro" id="IPR036388">
    <property type="entry name" value="WH-like_DNA-bd_sf"/>
</dbReference>